<accession>A0A151GYQ9</accession>
<proteinExistence type="predicted"/>
<organism evidence="2 3">
    <name type="scientific">Toxoplasma gondii TgCatPRC2</name>
    <dbReference type="NCBI Taxonomy" id="1130821"/>
    <lineage>
        <taxon>Eukaryota</taxon>
        <taxon>Sar</taxon>
        <taxon>Alveolata</taxon>
        <taxon>Apicomplexa</taxon>
        <taxon>Conoidasida</taxon>
        <taxon>Coccidia</taxon>
        <taxon>Eucoccidiorida</taxon>
        <taxon>Eimeriorina</taxon>
        <taxon>Sarcocystidae</taxon>
        <taxon>Toxoplasma</taxon>
    </lineage>
</organism>
<dbReference type="AlphaFoldDB" id="A0A151GYQ9"/>
<comment type="caution">
    <text evidence="2">The sequence shown here is derived from an EMBL/GenBank/DDBJ whole genome shotgun (WGS) entry which is preliminary data.</text>
</comment>
<feature type="compositionally biased region" description="Basic and acidic residues" evidence="1">
    <location>
        <begin position="1"/>
        <end position="16"/>
    </location>
</feature>
<dbReference type="VEuPathDB" id="ToxoDB:TGPRC2_300285"/>
<sequence>EREGENERRQRDREEDGVALSTREQRRSKNRREEGGKKVQKRRRRTRQEEKEDKTRGEGGDSVCRRKERVAFPGGVGSASRQGLSGIHAFVSLCLSFPLFRSTLCVAEV</sequence>
<evidence type="ECO:0000256" key="1">
    <source>
        <dbReference type="SAM" id="MobiDB-lite"/>
    </source>
</evidence>
<gene>
    <name evidence="2" type="ORF">TGPRC2_300285</name>
</gene>
<feature type="non-terminal residue" evidence="2">
    <location>
        <position position="1"/>
    </location>
</feature>
<dbReference type="Proteomes" id="UP000075225">
    <property type="component" value="Unassembled WGS sequence"/>
</dbReference>
<evidence type="ECO:0000313" key="2">
    <source>
        <dbReference type="EMBL" id="KYK62236.1"/>
    </source>
</evidence>
<feature type="compositionally biased region" description="Basic and acidic residues" evidence="1">
    <location>
        <begin position="23"/>
        <end position="37"/>
    </location>
</feature>
<protein>
    <submittedName>
        <fullName evidence="2">Uncharacterized protein</fullName>
    </submittedName>
</protein>
<evidence type="ECO:0000313" key="3">
    <source>
        <dbReference type="Proteomes" id="UP000075225"/>
    </source>
</evidence>
<name>A0A151GYQ9_TOXGO</name>
<reference evidence="3" key="1">
    <citation type="submission" date="2016-03" db="EMBL/GenBank/DDBJ databases">
        <authorList>
            <person name="Sibley D."/>
            <person name="Venepally P."/>
            <person name="Karamycheva S."/>
            <person name="Hadjithomas M."/>
            <person name="Khan A."/>
            <person name="Brunk B."/>
            <person name="Roos D."/>
            <person name="Caler E."/>
            <person name="Lorenzi H."/>
        </authorList>
    </citation>
    <scope>NUCLEOTIDE SEQUENCE [LARGE SCALE GENOMIC DNA]</scope>
    <source>
        <strain evidence="3">TgCatPRC2</strain>
    </source>
</reference>
<feature type="region of interest" description="Disordered" evidence="1">
    <location>
        <begin position="1"/>
        <end position="66"/>
    </location>
</feature>
<dbReference type="EMBL" id="AHZP02003139">
    <property type="protein sequence ID" value="KYK62236.1"/>
    <property type="molecule type" value="Genomic_DNA"/>
</dbReference>
<feature type="compositionally biased region" description="Basic and acidic residues" evidence="1">
    <location>
        <begin position="47"/>
        <end position="65"/>
    </location>
</feature>